<keyword evidence="5" id="KW-0507">mRNA processing</keyword>
<dbReference type="InterPro" id="IPR000571">
    <property type="entry name" value="Znf_CCCH"/>
</dbReference>
<keyword evidence="9 17" id="KW-0862">Zinc</keyword>
<name>A0ABP1FZS4_9CHLO</name>
<evidence type="ECO:0000256" key="12">
    <source>
        <dbReference type="ARBA" id="ARBA00023027"/>
    </source>
</evidence>
<dbReference type="SUPFAM" id="SSF90229">
    <property type="entry name" value="CCCH zinc finger"/>
    <property type="match status" value="1"/>
</dbReference>
<evidence type="ECO:0000256" key="19">
    <source>
        <dbReference type="SAM" id="MobiDB-lite"/>
    </source>
</evidence>
<evidence type="ECO:0000256" key="5">
    <source>
        <dbReference type="ARBA" id="ARBA00022664"/>
    </source>
</evidence>
<evidence type="ECO:0000259" key="20">
    <source>
        <dbReference type="PROSITE" id="PS50103"/>
    </source>
</evidence>
<accession>A0ABP1FZS4</accession>
<dbReference type="PANTHER" id="PTHR45846">
    <property type="entry name" value="TRNA-DIHYDROURIDINE(47) SYNTHASE [NAD(P)(+)]-LIKE"/>
    <property type="match status" value="1"/>
</dbReference>
<comment type="caution">
    <text evidence="21">The sequence shown here is derived from an EMBL/GenBank/DDBJ whole genome shotgun (WGS) entry which is preliminary data.</text>
</comment>
<keyword evidence="4 18" id="KW-0288">FMN</keyword>
<feature type="domain" description="C3H1-type" evidence="20">
    <location>
        <begin position="13"/>
        <end position="40"/>
    </location>
</feature>
<keyword evidence="12" id="KW-0520">NAD</keyword>
<dbReference type="PROSITE" id="PS50103">
    <property type="entry name" value="ZF_C3H1"/>
    <property type="match status" value="1"/>
</dbReference>
<evidence type="ECO:0000256" key="10">
    <source>
        <dbReference type="ARBA" id="ARBA00022857"/>
    </source>
</evidence>
<evidence type="ECO:0000256" key="8">
    <source>
        <dbReference type="ARBA" id="ARBA00022771"/>
    </source>
</evidence>
<keyword evidence="8 17" id="KW-0863">Zinc-finger</keyword>
<comment type="similarity">
    <text evidence="18">Belongs to the dus family. Dus3 subfamily.</text>
</comment>
<evidence type="ECO:0000256" key="15">
    <source>
        <dbReference type="ARBA" id="ARBA00049447"/>
    </source>
</evidence>
<dbReference type="InterPro" id="IPR013785">
    <property type="entry name" value="Aldolase_TIM"/>
</dbReference>
<comment type="catalytic activity">
    <reaction evidence="14">
        <text>a 5,6-dihydrouridine in mRNA + NAD(+) = a uridine in mRNA + NADH + H(+)</text>
        <dbReference type="Rhea" id="RHEA:69851"/>
        <dbReference type="Rhea" id="RHEA-COMP:14658"/>
        <dbReference type="Rhea" id="RHEA-COMP:17789"/>
        <dbReference type="ChEBI" id="CHEBI:15378"/>
        <dbReference type="ChEBI" id="CHEBI:57540"/>
        <dbReference type="ChEBI" id="CHEBI:57945"/>
        <dbReference type="ChEBI" id="CHEBI:65315"/>
        <dbReference type="ChEBI" id="CHEBI:74443"/>
    </reaction>
    <physiologicalReaction direction="right-to-left" evidence="14">
        <dbReference type="Rhea" id="RHEA:69853"/>
    </physiologicalReaction>
</comment>
<evidence type="ECO:0000256" key="14">
    <source>
        <dbReference type="ARBA" id="ARBA00048342"/>
    </source>
</evidence>
<dbReference type="PANTHER" id="PTHR45846:SF1">
    <property type="entry name" value="TRNA-DIHYDROURIDINE(47) SYNTHASE [NAD(P)(+)]-LIKE"/>
    <property type="match status" value="1"/>
</dbReference>
<keyword evidence="22" id="KW-1185">Reference proteome</keyword>
<dbReference type="Pfam" id="PF01207">
    <property type="entry name" value="Dus"/>
    <property type="match status" value="1"/>
</dbReference>
<feature type="region of interest" description="Disordered" evidence="19">
    <location>
        <begin position="284"/>
        <end position="303"/>
    </location>
</feature>
<dbReference type="EMBL" id="CAXHTA020000011">
    <property type="protein sequence ID" value="CAL5224494.1"/>
    <property type="molecule type" value="Genomic_DNA"/>
</dbReference>
<sequence>MTHAFGHQEAREKRATSICHRFIKGICPYSDNCKFSHDLAAYLSTKPADLPGQCPFTASPECPYGLSCLWASSHKGVTQEATARDARSEPADAGELQPDEASLRGSSLEVSCPANGSSPLAGTIKAATEESTTGSSIHVLPVSSTPAPEEKNLLDRYIQGVLRKGTYNFARAQKVLDQLGVQVSQRYSSKGQQDIAMPHNGLAEAVTDMSQSAAPLTGELQPQDQPADGLPEVQQMDSRPGLDPACKRMKLEPITGDAQQGLCKASDAPASGAVQSALADAAATSDAGGTSNPQQVSAQANGHSTAAMQIDLRSLADRPADLDRQTPLKPEEKKRLDFREKLYLAPLTTVGNLPFRRVCKKLGADVTCGEMALATNLLQGQASEWALMKRHPCEDFFGVQVCGGFPDAMGRCAQLLDEHLDVDFVDINMGCPIDLVCNKGAGSSLLQKPNRIEKIVRSMSSLLTSPLTIKVRKGYHDGGDNTHTWLPRAASWGAVAATVHGRTRQQRYTKQADWDYITRCVTSSPALQLIGNGDIMSYTDYNEHMQACPDLASTMLARGALIKPWLFTEIKEQRHWDISAGERLDVFKDFCSAGLLHWGSDSRGVETTRRFMLEWMSFTHRYIPVELLEVVPQRLHWRAPAYVGRSQLESQLASDSAADWISISEMLLGPVPGGFSFAPKHKANAYASTEGSMAFEGQDNG</sequence>
<keyword evidence="10" id="KW-0521">NADP</keyword>
<dbReference type="InterPro" id="IPR035587">
    <property type="entry name" value="DUS-like_FMN-bd"/>
</dbReference>
<gene>
    <name evidence="21" type="primary">g7190</name>
    <name evidence="21" type="ORF">VP750_LOCUS6153</name>
</gene>
<evidence type="ECO:0000256" key="2">
    <source>
        <dbReference type="ARBA" id="ARBA00012376"/>
    </source>
</evidence>
<organism evidence="21 22">
    <name type="scientific">Coccomyxa viridis</name>
    <dbReference type="NCBI Taxonomy" id="1274662"/>
    <lineage>
        <taxon>Eukaryota</taxon>
        <taxon>Viridiplantae</taxon>
        <taxon>Chlorophyta</taxon>
        <taxon>core chlorophytes</taxon>
        <taxon>Trebouxiophyceae</taxon>
        <taxon>Trebouxiophyceae incertae sedis</taxon>
        <taxon>Coccomyxaceae</taxon>
        <taxon>Coccomyxa</taxon>
    </lineage>
</organism>
<dbReference type="InterPro" id="IPR036855">
    <property type="entry name" value="Znf_CCCH_sf"/>
</dbReference>
<evidence type="ECO:0000256" key="7">
    <source>
        <dbReference type="ARBA" id="ARBA00022723"/>
    </source>
</evidence>
<dbReference type="Gene3D" id="3.20.20.70">
    <property type="entry name" value="Aldolase class I"/>
    <property type="match status" value="1"/>
</dbReference>
<dbReference type="Proteomes" id="UP001497392">
    <property type="component" value="Unassembled WGS sequence"/>
</dbReference>
<evidence type="ECO:0000313" key="21">
    <source>
        <dbReference type="EMBL" id="CAL5224494.1"/>
    </source>
</evidence>
<evidence type="ECO:0000256" key="16">
    <source>
        <dbReference type="ARBA" id="ARBA00049513"/>
    </source>
</evidence>
<comment type="catalytic activity">
    <reaction evidence="13">
        <text>5,6-dihydrouridine(47) in tRNA + NAD(+) = uridine(47) in tRNA + NADH + H(+)</text>
        <dbReference type="Rhea" id="RHEA:53364"/>
        <dbReference type="Rhea" id="RHEA-COMP:13539"/>
        <dbReference type="Rhea" id="RHEA-COMP:13540"/>
        <dbReference type="ChEBI" id="CHEBI:15378"/>
        <dbReference type="ChEBI" id="CHEBI:57540"/>
        <dbReference type="ChEBI" id="CHEBI:57945"/>
        <dbReference type="ChEBI" id="CHEBI:65315"/>
        <dbReference type="ChEBI" id="CHEBI:74443"/>
        <dbReference type="EC" id="1.3.1.89"/>
    </reaction>
    <physiologicalReaction direction="right-to-left" evidence="13">
        <dbReference type="Rhea" id="RHEA:53366"/>
    </physiologicalReaction>
</comment>
<evidence type="ECO:0000256" key="9">
    <source>
        <dbReference type="ARBA" id="ARBA00022833"/>
    </source>
</evidence>
<evidence type="ECO:0000256" key="3">
    <source>
        <dbReference type="ARBA" id="ARBA00022630"/>
    </source>
</evidence>
<evidence type="ECO:0000256" key="17">
    <source>
        <dbReference type="PROSITE-ProRule" id="PRU00723"/>
    </source>
</evidence>
<dbReference type="Pfam" id="PF25585">
    <property type="entry name" value="zf-CCCH_DUS3L"/>
    <property type="match status" value="1"/>
</dbReference>
<comment type="catalytic activity">
    <reaction evidence="16">
        <text>5,6-dihydrouridine(47) in tRNA + NADP(+) = uridine(47) in tRNA + NADPH + H(+)</text>
        <dbReference type="Rhea" id="RHEA:53360"/>
        <dbReference type="Rhea" id="RHEA-COMP:13539"/>
        <dbReference type="Rhea" id="RHEA-COMP:13540"/>
        <dbReference type="ChEBI" id="CHEBI:15378"/>
        <dbReference type="ChEBI" id="CHEBI:57783"/>
        <dbReference type="ChEBI" id="CHEBI:58349"/>
        <dbReference type="ChEBI" id="CHEBI:65315"/>
        <dbReference type="ChEBI" id="CHEBI:74443"/>
        <dbReference type="EC" id="1.3.1.89"/>
    </reaction>
    <physiologicalReaction direction="right-to-left" evidence="16">
        <dbReference type="Rhea" id="RHEA:53362"/>
    </physiologicalReaction>
</comment>
<dbReference type="SMART" id="SM00356">
    <property type="entry name" value="ZnF_C3H1"/>
    <property type="match status" value="1"/>
</dbReference>
<evidence type="ECO:0000256" key="11">
    <source>
        <dbReference type="ARBA" id="ARBA00023002"/>
    </source>
</evidence>
<evidence type="ECO:0000256" key="6">
    <source>
        <dbReference type="ARBA" id="ARBA00022694"/>
    </source>
</evidence>
<protein>
    <recommendedName>
        <fullName evidence="2 18">tRNA-dihydrouridine(47) synthase [NAD(P)(+)]</fullName>
        <ecNumber evidence="18">1.3.1.-</ecNumber>
    </recommendedName>
    <alternativeName>
        <fullName evidence="18">tRNA-dihydrouridine synthase 3</fullName>
    </alternativeName>
</protein>
<feature type="zinc finger region" description="C3H1-type" evidence="17">
    <location>
        <begin position="13"/>
        <end position="40"/>
    </location>
</feature>
<dbReference type="Gene3D" id="4.10.1000.10">
    <property type="entry name" value="Zinc finger, CCCH-type"/>
    <property type="match status" value="1"/>
</dbReference>
<dbReference type="SUPFAM" id="SSF51395">
    <property type="entry name" value="FMN-linked oxidoreductases"/>
    <property type="match status" value="1"/>
</dbReference>
<keyword evidence="3 18" id="KW-0285">Flavoprotein</keyword>
<evidence type="ECO:0000256" key="18">
    <source>
        <dbReference type="RuleBase" id="RU291113"/>
    </source>
</evidence>
<keyword evidence="6 18" id="KW-0819">tRNA processing</keyword>
<dbReference type="PROSITE" id="PS01136">
    <property type="entry name" value="UPF0034"/>
    <property type="match status" value="1"/>
</dbReference>
<comment type="cofactor">
    <cofactor evidence="1 18">
        <name>FMN</name>
        <dbReference type="ChEBI" id="CHEBI:58210"/>
    </cofactor>
</comment>
<comment type="catalytic activity">
    <reaction evidence="15">
        <text>a 5,6-dihydrouridine in mRNA + NADP(+) = a uridine in mRNA + NADPH + H(+)</text>
        <dbReference type="Rhea" id="RHEA:69855"/>
        <dbReference type="Rhea" id="RHEA-COMP:14658"/>
        <dbReference type="Rhea" id="RHEA-COMP:17789"/>
        <dbReference type="ChEBI" id="CHEBI:15378"/>
        <dbReference type="ChEBI" id="CHEBI:57783"/>
        <dbReference type="ChEBI" id="CHEBI:58349"/>
        <dbReference type="ChEBI" id="CHEBI:65315"/>
        <dbReference type="ChEBI" id="CHEBI:74443"/>
    </reaction>
    <physiologicalReaction direction="right-to-left" evidence="15">
        <dbReference type="Rhea" id="RHEA:69857"/>
    </physiologicalReaction>
</comment>
<feature type="region of interest" description="Disordered" evidence="19">
    <location>
        <begin position="217"/>
        <end position="244"/>
    </location>
</feature>
<proteinExistence type="inferred from homology"/>
<feature type="region of interest" description="Disordered" evidence="19">
    <location>
        <begin position="80"/>
        <end position="111"/>
    </location>
</feature>
<keyword evidence="7 17" id="KW-0479">Metal-binding</keyword>
<dbReference type="InterPro" id="IPR018517">
    <property type="entry name" value="tRNA_hU_synthase_CS"/>
</dbReference>
<dbReference type="CDD" id="cd02801">
    <property type="entry name" value="DUS_like_FMN"/>
    <property type="match status" value="1"/>
</dbReference>
<feature type="compositionally biased region" description="Polar residues" evidence="19">
    <location>
        <begin position="292"/>
        <end position="303"/>
    </location>
</feature>
<reference evidence="21 22" key="1">
    <citation type="submission" date="2024-06" db="EMBL/GenBank/DDBJ databases">
        <authorList>
            <person name="Kraege A."/>
            <person name="Thomma B."/>
        </authorList>
    </citation>
    <scope>NUCLEOTIDE SEQUENCE [LARGE SCALE GENOMIC DNA]</scope>
</reference>
<evidence type="ECO:0000256" key="1">
    <source>
        <dbReference type="ARBA" id="ARBA00001917"/>
    </source>
</evidence>
<evidence type="ECO:0000256" key="13">
    <source>
        <dbReference type="ARBA" id="ARBA00048266"/>
    </source>
</evidence>
<evidence type="ECO:0000256" key="4">
    <source>
        <dbReference type="ARBA" id="ARBA00022643"/>
    </source>
</evidence>
<dbReference type="EC" id="1.3.1.-" evidence="18"/>
<evidence type="ECO:0000313" key="22">
    <source>
        <dbReference type="Proteomes" id="UP001497392"/>
    </source>
</evidence>
<keyword evidence="11 18" id="KW-0560">Oxidoreductase</keyword>